<gene>
    <name evidence="4" type="ORF">BN1095_480009</name>
    <name evidence="2" type="ORF">BN1096_310014</name>
    <name evidence="3" type="ORF">BN1097_320014</name>
    <name evidence="5" type="ORF">KRM00_001894</name>
    <name evidence="8" type="ORF">SAMEA1402366_02793</name>
    <name evidence="7" type="ORF">SAMEA1402399_02075</name>
    <name evidence="6" type="ORF">SAMEA3375112_01130</name>
</gene>
<dbReference type="EMBL" id="LK932368">
    <property type="protein sequence ID" value="CDS84645.1"/>
    <property type="molecule type" value="Genomic_DNA"/>
</dbReference>
<proteinExistence type="predicted"/>
<dbReference type="KEGG" id="pdf:CD630DERM_07770"/>
<name>A0A031WE45_CLODI</name>
<feature type="transmembrane region" description="Helical" evidence="1">
    <location>
        <begin position="7"/>
        <end position="27"/>
    </location>
</feature>
<dbReference type="Proteomes" id="UP000372533">
    <property type="component" value="Unassembled WGS sequence"/>
</dbReference>
<dbReference type="EMBL" id="CAADAN010000006">
    <property type="protein sequence ID" value="VFD32377.1"/>
    <property type="molecule type" value="Genomic_DNA"/>
</dbReference>
<sequence>MKEKAGIRNAIIAAFIITILAELIGPISFKVMGINVTLLSILWAIFIGMAVSPHLLGRVIPALKKFIGDNEINVSPYLLSLTLYPLGIMFGINAGPKVGILLQAGPALLLQEFGHMGTMLIALPVGVALGLGRSALGGTFSLCRDTALGIIGDKYGLNSPEGIGTLGTYISGSIFGTLLFSFLAPVGVLLGFHPYALAMASGMGSGSMMGAATASLMNTVPQMSEQILAYSATSGLITAVTGIYIELFLSLPVANYYYSKVAPVIERFRGRKTRRTSNKL</sequence>
<evidence type="ECO:0000313" key="3">
    <source>
        <dbReference type="EMBL" id="CDS84645.1"/>
    </source>
</evidence>
<dbReference type="EMBL" id="CAAJVP010000014">
    <property type="protein sequence ID" value="VHY14693.1"/>
    <property type="molecule type" value="Genomic_DNA"/>
</dbReference>
<dbReference type="EMBL" id="LK933160">
    <property type="protein sequence ID" value="CDT44138.1"/>
    <property type="molecule type" value="Genomic_DNA"/>
</dbReference>
<reference evidence="5" key="4">
    <citation type="submission" date="2021-06" db="EMBL/GenBank/DDBJ databases">
        <authorList>
            <consortium name="NCBI Pathogen Detection Project"/>
        </authorList>
    </citation>
    <scope>NUCLEOTIDE SEQUENCE</scope>
    <source>
        <strain evidence="5">HN1000</strain>
    </source>
</reference>
<evidence type="ECO:0000313" key="7">
    <source>
        <dbReference type="EMBL" id="VFD32377.1"/>
    </source>
</evidence>
<organism evidence="3">
    <name type="scientific">Clostridioides difficile</name>
    <name type="common">Peptoclostridium difficile</name>
    <dbReference type="NCBI Taxonomy" id="1496"/>
    <lineage>
        <taxon>Bacteria</taxon>
        <taxon>Bacillati</taxon>
        <taxon>Bacillota</taxon>
        <taxon>Clostridia</taxon>
        <taxon>Peptostreptococcales</taxon>
        <taxon>Peptostreptococcaceae</taxon>
        <taxon>Clostridioides</taxon>
    </lineage>
</organism>
<dbReference type="PATRIC" id="fig|1496.842.peg.2968"/>
<dbReference type="EMBL" id="FUPS01000003">
    <property type="protein sequence ID" value="SJS05919.1"/>
    <property type="molecule type" value="Genomic_DNA"/>
</dbReference>
<dbReference type="GeneID" id="66353283"/>
<evidence type="ECO:0000256" key="1">
    <source>
        <dbReference type="SAM" id="Phobius"/>
    </source>
</evidence>
<dbReference type="Proteomes" id="UP000878956">
    <property type="component" value="Unassembled WGS sequence"/>
</dbReference>
<feature type="transmembrane region" description="Helical" evidence="1">
    <location>
        <begin position="116"/>
        <end position="142"/>
    </location>
</feature>
<feature type="transmembrane region" description="Helical" evidence="1">
    <location>
        <begin position="33"/>
        <end position="56"/>
    </location>
</feature>
<dbReference type="EMBL" id="LK932482">
    <property type="protein sequence ID" value="CDS84191.1"/>
    <property type="molecule type" value="Genomic_DNA"/>
</dbReference>
<reference evidence="6 9" key="2">
    <citation type="submission" date="2017-02" db="EMBL/GenBank/DDBJ databases">
        <authorList>
            <consortium name="Pathogen Informatics"/>
        </authorList>
    </citation>
    <scope>NUCLEOTIDE SEQUENCE [LARGE SCALE GENOMIC DNA]</scope>
    <source>
        <strain evidence="11">clo34</strain>
        <strain evidence="7">Clo34</strain>
        <strain evidence="8">Tl291</strain>
        <strain evidence="10">tl291</strain>
        <strain evidence="6 9">VRECD0157</strain>
    </source>
</reference>
<keyword evidence="1" id="KW-1133">Transmembrane helix</keyword>
<reference evidence="5" key="3">
    <citation type="journal article" date="2018" name="Genome Biol.">
        <title>SKESA: strategic k-mer extension for scrupulous assemblies.</title>
        <authorList>
            <person name="Souvorov A."/>
            <person name="Agarwala R."/>
            <person name="Lipman D.J."/>
        </authorList>
    </citation>
    <scope>NUCLEOTIDE SEQUENCE</scope>
    <source>
        <strain evidence="5">HN1000</strain>
    </source>
</reference>
<keyword evidence="1" id="KW-0812">Transmembrane</keyword>
<accession>A0A031WE45</accession>
<protein>
    <submittedName>
        <fullName evidence="5">DUF3100 domain-containing protein</fullName>
    </submittedName>
    <submittedName>
        <fullName evidence="3 7">Membrane protein</fullName>
    </submittedName>
    <submittedName>
        <fullName evidence="6">Protein of uncharacterized function (DUF3100)</fullName>
    </submittedName>
</protein>
<dbReference type="AlphaFoldDB" id="A0A031WE45"/>
<evidence type="ECO:0000313" key="11">
    <source>
        <dbReference type="Proteomes" id="UP000411588"/>
    </source>
</evidence>
<dbReference type="Proteomes" id="UP000189137">
    <property type="component" value="Unassembled WGS sequence"/>
</dbReference>
<feature type="transmembrane region" description="Helical" evidence="1">
    <location>
        <begin position="228"/>
        <end position="249"/>
    </location>
</feature>
<dbReference type="OMA" id="GACYSIN"/>
<evidence type="ECO:0000313" key="9">
    <source>
        <dbReference type="Proteomes" id="UP000189137"/>
    </source>
</evidence>
<evidence type="ECO:0000313" key="2">
    <source>
        <dbReference type="EMBL" id="CDS84191.1"/>
    </source>
</evidence>
<dbReference type="Proteomes" id="UP000411588">
    <property type="component" value="Unassembled WGS sequence"/>
</dbReference>
<evidence type="ECO:0000313" key="8">
    <source>
        <dbReference type="EMBL" id="VHY14693.1"/>
    </source>
</evidence>
<feature type="transmembrane region" description="Helical" evidence="1">
    <location>
        <begin position="77"/>
        <end position="96"/>
    </location>
</feature>
<dbReference type="RefSeq" id="WP_003437481.1">
    <property type="nucleotide sequence ID" value="NZ_AP031492.1"/>
</dbReference>
<evidence type="ECO:0000313" key="6">
    <source>
        <dbReference type="EMBL" id="SJS05919.1"/>
    </source>
</evidence>
<keyword evidence="1" id="KW-0472">Membrane</keyword>
<dbReference type="EMBL" id="DAEPXK010000017">
    <property type="protein sequence ID" value="HBH1542411.1"/>
    <property type="molecule type" value="Genomic_DNA"/>
</dbReference>
<reference evidence="3" key="1">
    <citation type="submission" date="2014-07" db="EMBL/GenBank/DDBJ databases">
        <authorList>
            <person name="Monot Marc"/>
        </authorList>
    </citation>
    <scope>NUCLEOTIDE SEQUENCE</scope>
    <source>
        <strain evidence="4">7032989</strain>
        <strain evidence="3">7032994</strain>
    </source>
</reference>
<evidence type="ECO:0000313" key="5">
    <source>
        <dbReference type="EMBL" id="HBH1542411.1"/>
    </source>
</evidence>
<dbReference type="InterPro" id="IPR021450">
    <property type="entry name" value="DUF3100"/>
</dbReference>
<dbReference type="Pfam" id="PF11299">
    <property type="entry name" value="DUF3100"/>
    <property type="match status" value="1"/>
</dbReference>
<evidence type="ECO:0000313" key="10">
    <source>
        <dbReference type="Proteomes" id="UP000372533"/>
    </source>
</evidence>
<evidence type="ECO:0000313" key="4">
    <source>
        <dbReference type="EMBL" id="CDT44138.1"/>
    </source>
</evidence>